<dbReference type="Proteomes" id="UP000204551">
    <property type="component" value="Chromosome"/>
</dbReference>
<feature type="transmembrane region" description="Helical" evidence="1">
    <location>
        <begin position="215"/>
        <end position="233"/>
    </location>
</feature>
<name>A0A221UU77_9FLAO</name>
<sequence length="371" mass="42627">MLIIAPLYLAKEVYGELEFYKKIIELGTVILTFGLPTLILSFPKSSESKKYFTLISIIFITLLSILFAPFLIIFKYFTLLIPIYFNAIFFNNGIIPPFVLTYKGSNYASLYKIIISAIYYSIIIALVFFSTNPELSFVYVSYFLLPIFMVINIYFFYKNTILIYRLLKYLSLFKKLVLGSLTVVISNFANMMFLYTDIMIIKILSDTANTQIADYSFSLNISNALILIPLTLVQVDIEKLKYDNKYGSILNKKIVAFVLLLSILLLLVFVILTQTIFENYKSTFIVFFIIIIAKIFQSLSVLYGAEIIINKLFKANLMINLTALVLNIIMSYILFYKLDLIGVALASLAALIIRYLLLIRLNKKIKAQKKQ</sequence>
<evidence type="ECO:0000313" key="2">
    <source>
        <dbReference type="EMBL" id="ASO04887.1"/>
    </source>
</evidence>
<evidence type="ECO:0000256" key="1">
    <source>
        <dbReference type="SAM" id="Phobius"/>
    </source>
</evidence>
<evidence type="ECO:0008006" key="4">
    <source>
        <dbReference type="Google" id="ProtNLM"/>
    </source>
</evidence>
<feature type="transmembrane region" description="Helical" evidence="1">
    <location>
        <begin position="109"/>
        <end position="129"/>
    </location>
</feature>
<protein>
    <recommendedName>
        <fullName evidence="4">Polysaccharide biosynthesis protein</fullName>
    </recommendedName>
</protein>
<feature type="transmembrane region" description="Helical" evidence="1">
    <location>
        <begin position="176"/>
        <end position="195"/>
    </location>
</feature>
<dbReference type="EMBL" id="CP022515">
    <property type="protein sequence ID" value="ASO04887.1"/>
    <property type="molecule type" value="Genomic_DNA"/>
</dbReference>
<feature type="transmembrane region" description="Helical" evidence="1">
    <location>
        <begin position="23"/>
        <end position="42"/>
    </location>
</feature>
<accession>A0A221UU77</accession>
<feature type="transmembrane region" description="Helical" evidence="1">
    <location>
        <begin position="283"/>
        <end position="305"/>
    </location>
</feature>
<feature type="transmembrane region" description="Helical" evidence="1">
    <location>
        <begin position="341"/>
        <end position="361"/>
    </location>
</feature>
<evidence type="ECO:0000313" key="3">
    <source>
        <dbReference type="Proteomes" id="UP000204551"/>
    </source>
</evidence>
<reference evidence="2 3" key="1">
    <citation type="submission" date="2017-07" db="EMBL/GenBank/DDBJ databases">
        <title>Genome Sequence of Arenibacter algicola Strain SMS7 Isolated from a culture of the Diatom Skeletonema marinoi.</title>
        <authorList>
            <person name="Topel M."/>
            <person name="Pinder M.I.M."/>
            <person name="Johansson O.N."/>
            <person name="Kourtchenko O."/>
            <person name="Godhe A."/>
            <person name="Clarke A.K."/>
        </authorList>
    </citation>
    <scope>NUCLEOTIDE SEQUENCE [LARGE SCALE GENOMIC DNA]</scope>
    <source>
        <strain evidence="2 3">SMS7</strain>
    </source>
</reference>
<proteinExistence type="predicted"/>
<feature type="transmembrane region" description="Helical" evidence="1">
    <location>
        <begin position="54"/>
        <end position="77"/>
    </location>
</feature>
<organism evidence="2 3">
    <name type="scientific">Arenibacter algicola</name>
    <dbReference type="NCBI Taxonomy" id="616991"/>
    <lineage>
        <taxon>Bacteria</taxon>
        <taxon>Pseudomonadati</taxon>
        <taxon>Bacteroidota</taxon>
        <taxon>Flavobacteriia</taxon>
        <taxon>Flavobacteriales</taxon>
        <taxon>Flavobacteriaceae</taxon>
        <taxon>Arenibacter</taxon>
    </lineage>
</organism>
<gene>
    <name evidence="2" type="ORF">AREALGSMS7_01417</name>
</gene>
<feature type="transmembrane region" description="Helical" evidence="1">
    <location>
        <begin position="254"/>
        <end position="277"/>
    </location>
</feature>
<dbReference type="AlphaFoldDB" id="A0A221UU77"/>
<feature type="transmembrane region" description="Helical" evidence="1">
    <location>
        <begin position="83"/>
        <end position="102"/>
    </location>
</feature>
<feature type="transmembrane region" description="Helical" evidence="1">
    <location>
        <begin position="135"/>
        <end position="155"/>
    </location>
</feature>
<dbReference type="KEGG" id="aalg:AREALGSMS7_01417"/>
<keyword evidence="1" id="KW-0812">Transmembrane</keyword>
<feature type="transmembrane region" description="Helical" evidence="1">
    <location>
        <begin position="317"/>
        <end position="335"/>
    </location>
</feature>
<keyword evidence="1" id="KW-0472">Membrane</keyword>
<keyword evidence="1" id="KW-1133">Transmembrane helix</keyword>